<proteinExistence type="predicted"/>
<accession>A0A2H0UB72</accession>
<comment type="caution">
    <text evidence="1">The sequence shown here is derived from an EMBL/GenBank/DDBJ whole genome shotgun (WGS) entry which is preliminary data.</text>
</comment>
<name>A0A2H0UB72_9BACT</name>
<dbReference type="AlphaFoldDB" id="A0A2H0UB72"/>
<evidence type="ECO:0000313" key="2">
    <source>
        <dbReference type="Proteomes" id="UP000231192"/>
    </source>
</evidence>
<gene>
    <name evidence="1" type="ORF">COU18_03265</name>
</gene>
<protein>
    <submittedName>
        <fullName evidence="1">Uncharacterized protein</fullName>
    </submittedName>
</protein>
<organism evidence="1 2">
    <name type="scientific">Candidatus Kaiserbacteria bacterium CG10_big_fil_rev_8_21_14_0_10_51_14</name>
    <dbReference type="NCBI Taxonomy" id="1974610"/>
    <lineage>
        <taxon>Bacteria</taxon>
        <taxon>Candidatus Kaiseribacteriota</taxon>
    </lineage>
</organism>
<reference evidence="2" key="1">
    <citation type="submission" date="2017-09" db="EMBL/GenBank/DDBJ databases">
        <title>Depth-based differentiation of microbial function through sediment-hosted aquifers and enrichment of novel symbionts in the deep terrestrial subsurface.</title>
        <authorList>
            <person name="Probst A.J."/>
            <person name="Ladd B."/>
            <person name="Jarett J.K."/>
            <person name="Geller-Mcgrath D.E."/>
            <person name="Sieber C.M.K."/>
            <person name="Emerson J.B."/>
            <person name="Anantharaman K."/>
            <person name="Thomas B.C."/>
            <person name="Malmstrom R."/>
            <person name="Stieglmeier M."/>
            <person name="Klingl A."/>
            <person name="Woyke T."/>
            <person name="Ryan C.M."/>
            <person name="Banfield J.F."/>
        </authorList>
    </citation>
    <scope>NUCLEOTIDE SEQUENCE [LARGE SCALE GENOMIC DNA]</scope>
</reference>
<evidence type="ECO:0000313" key="1">
    <source>
        <dbReference type="EMBL" id="PIR83673.1"/>
    </source>
</evidence>
<dbReference type="Proteomes" id="UP000231192">
    <property type="component" value="Unassembled WGS sequence"/>
</dbReference>
<sequence length="226" mass="26262">MKVHMMPKKSEKKEAIFLRIQGYSLNEIAGRLKVSKASVSVWVRGVALSQHARERIEIKRREARIKAAKTNRRRTESLLRDAAEIADATVSSIKLNLKLMQIICAVIYWCEGEKTKNDKTLTFTNSDSRLVATFLRLLREGFELDEQKFRVCLHLHDYHKEKAQKRFWSHVTGIPTTQFLRTYHKQHTGIRIREGYAGCASIRYYDTRIARQLQAVARAFLKKMGP</sequence>
<dbReference type="EMBL" id="PFBK01000008">
    <property type="protein sequence ID" value="PIR83673.1"/>
    <property type="molecule type" value="Genomic_DNA"/>
</dbReference>